<feature type="region of interest" description="Disordered" evidence="1">
    <location>
        <begin position="72"/>
        <end position="95"/>
    </location>
</feature>
<gene>
    <name evidence="2" type="ORF">STAS_07378</name>
</gene>
<dbReference type="Proteomes" id="UP000325081">
    <property type="component" value="Unassembled WGS sequence"/>
</dbReference>
<proteinExistence type="predicted"/>
<evidence type="ECO:0000256" key="1">
    <source>
        <dbReference type="SAM" id="MobiDB-lite"/>
    </source>
</evidence>
<keyword evidence="3" id="KW-1185">Reference proteome</keyword>
<protein>
    <submittedName>
        <fullName evidence="2">Multidrug resistance protein MdtC</fullName>
    </submittedName>
</protein>
<dbReference type="AlphaFoldDB" id="A0A5A7PF86"/>
<evidence type="ECO:0000313" key="2">
    <source>
        <dbReference type="EMBL" id="GER31382.1"/>
    </source>
</evidence>
<accession>A0A5A7PF86</accession>
<sequence>MKEISNKINFRPHHPECHVKYPSSYQQIVEQGKYVPVKTSTSPAATSSPAAASIGRKESQISFGSLFPLPHLGSPEQLTAPDSEPQSIIDPHHAPANLSPELLQLVSNPEFRKLFKEFYVRNPHLEDTENPRAVAGTSLIHHFAPEASSGSVEPAVTKIPHGLAHQPAVTKTPNEVPLGPKAENSVQKNGHIEPSIVFGSYAPSRKLGPLEKTTSAGISEAALGGLQSELPSSDLPSPVNPTFIMGNGASEDSLSEMPSAVNPRSNLGNGASADKNPQLLLQVEPILTNHGKISPHLGQPISSHLGLIPSQLMSPPPLILSPPVYFTFPPFWAYRLLVVQSEWSTKAAGRFSLKYLGER</sequence>
<evidence type="ECO:0000313" key="3">
    <source>
        <dbReference type="Proteomes" id="UP000325081"/>
    </source>
</evidence>
<name>A0A5A7PF86_STRAF</name>
<dbReference type="EMBL" id="BKCP01004461">
    <property type="protein sequence ID" value="GER31382.1"/>
    <property type="molecule type" value="Genomic_DNA"/>
</dbReference>
<comment type="caution">
    <text evidence="2">The sequence shown here is derived from an EMBL/GenBank/DDBJ whole genome shotgun (WGS) entry which is preliminary data.</text>
</comment>
<reference evidence="3" key="1">
    <citation type="journal article" date="2019" name="Curr. Biol.">
        <title>Genome Sequence of Striga asiatica Provides Insight into the Evolution of Plant Parasitism.</title>
        <authorList>
            <person name="Yoshida S."/>
            <person name="Kim S."/>
            <person name="Wafula E.K."/>
            <person name="Tanskanen J."/>
            <person name="Kim Y.M."/>
            <person name="Honaas L."/>
            <person name="Yang Z."/>
            <person name="Spallek T."/>
            <person name="Conn C.E."/>
            <person name="Ichihashi Y."/>
            <person name="Cheong K."/>
            <person name="Cui S."/>
            <person name="Der J.P."/>
            <person name="Gundlach H."/>
            <person name="Jiao Y."/>
            <person name="Hori C."/>
            <person name="Ishida J.K."/>
            <person name="Kasahara H."/>
            <person name="Kiba T."/>
            <person name="Kim M.S."/>
            <person name="Koo N."/>
            <person name="Laohavisit A."/>
            <person name="Lee Y.H."/>
            <person name="Lumba S."/>
            <person name="McCourt P."/>
            <person name="Mortimer J.C."/>
            <person name="Mutuku J.M."/>
            <person name="Nomura T."/>
            <person name="Sasaki-Sekimoto Y."/>
            <person name="Seto Y."/>
            <person name="Wang Y."/>
            <person name="Wakatake T."/>
            <person name="Sakakibara H."/>
            <person name="Demura T."/>
            <person name="Yamaguchi S."/>
            <person name="Yoneyama K."/>
            <person name="Manabe R.I."/>
            <person name="Nelson D.C."/>
            <person name="Schulman A.H."/>
            <person name="Timko M.P."/>
            <person name="dePamphilis C.W."/>
            <person name="Choi D."/>
            <person name="Shirasu K."/>
        </authorList>
    </citation>
    <scope>NUCLEOTIDE SEQUENCE [LARGE SCALE GENOMIC DNA]</scope>
    <source>
        <strain evidence="3">cv. UVA1</strain>
    </source>
</reference>
<organism evidence="2 3">
    <name type="scientific">Striga asiatica</name>
    <name type="common">Asiatic witchweed</name>
    <name type="synonym">Buchnera asiatica</name>
    <dbReference type="NCBI Taxonomy" id="4170"/>
    <lineage>
        <taxon>Eukaryota</taxon>
        <taxon>Viridiplantae</taxon>
        <taxon>Streptophyta</taxon>
        <taxon>Embryophyta</taxon>
        <taxon>Tracheophyta</taxon>
        <taxon>Spermatophyta</taxon>
        <taxon>Magnoliopsida</taxon>
        <taxon>eudicotyledons</taxon>
        <taxon>Gunneridae</taxon>
        <taxon>Pentapetalae</taxon>
        <taxon>asterids</taxon>
        <taxon>lamiids</taxon>
        <taxon>Lamiales</taxon>
        <taxon>Orobanchaceae</taxon>
        <taxon>Buchnereae</taxon>
        <taxon>Striga</taxon>
    </lineage>
</organism>